<dbReference type="GO" id="GO:0008168">
    <property type="term" value="F:methyltransferase activity"/>
    <property type="evidence" value="ECO:0007669"/>
    <property type="project" value="UniProtKB-KW"/>
</dbReference>
<dbReference type="Proteomes" id="UP000323521">
    <property type="component" value="Chromosome"/>
</dbReference>
<dbReference type="AlphaFoldDB" id="A0A3G1L1L0"/>
<dbReference type="InterPro" id="IPR010426">
    <property type="entry name" value="MTTB_MeTrfase"/>
</dbReference>
<dbReference type="EMBL" id="CP017634">
    <property type="protein sequence ID" value="ATW28676.1"/>
    <property type="molecule type" value="Genomic_DNA"/>
</dbReference>
<dbReference type="GO" id="GO:0015948">
    <property type="term" value="P:methanogenesis"/>
    <property type="evidence" value="ECO:0007669"/>
    <property type="project" value="InterPro"/>
</dbReference>
<evidence type="ECO:0000256" key="2">
    <source>
        <dbReference type="ARBA" id="ARBA00022603"/>
    </source>
</evidence>
<comment type="similarity">
    <text evidence="1">Belongs to the trimethylamine methyltransferase family.</text>
</comment>
<evidence type="ECO:0008006" key="6">
    <source>
        <dbReference type="Google" id="ProtNLM"/>
    </source>
</evidence>
<keyword evidence="5" id="KW-1185">Reference proteome</keyword>
<evidence type="ECO:0000256" key="1">
    <source>
        <dbReference type="ARBA" id="ARBA00007137"/>
    </source>
</evidence>
<sequence length="477" mass="52929">MNLSSQVKVLSPDEMNMVHEKALELLSKRGIVFESDNTIETFRKHGARIEDHTVFMNKELVEKCVAQCPKTFRLEALNPQKSVTVGEGLLIHPAGGEVFVSDHKGNRHTPTLKDFADLQKVYQACDNVNIAGFQPLSPMDVNEKVKGLYCVLSSMQHSDKPILSPMELDAIAQKEQCLQLFEIAYGREGYLDSHYVTWHAVCSNSPFFYSNFACEGIKVYAEHNQPIILVSAPMTGITSPIYLYATVILTVAESLAGLVYAQLVRPGVPVVASASLTYGNMRFATWECASPDTALMLGATIQMFKNFYHMPARAQTGVTSSKIIDYQSGMETMQSFLFSALAGVNLTSQTVGTLANLLASSLEKTVLDDELIARVRYMINGMNTDPESMGMADLLSAKACQDFLTSDSTMMHLRDGWQPTVSDWRSYDAWEQDGQQDVVESARRKVAQILANAPETLLDAEQEKAMKDFIAKIERKI</sequence>
<accession>A0A3G1L1L0</accession>
<reference evidence="4 5" key="1">
    <citation type="submission" date="2016-10" db="EMBL/GenBank/DDBJ databases">
        <title>Complete Genome Sequence of Peptococcaceae strain DCMF.</title>
        <authorList>
            <person name="Edwards R.J."/>
            <person name="Holland S.I."/>
            <person name="Deshpande N.P."/>
            <person name="Wong Y.K."/>
            <person name="Ertan H."/>
            <person name="Manefield M."/>
            <person name="Russell T.L."/>
            <person name="Lee M.J."/>
        </authorList>
    </citation>
    <scope>NUCLEOTIDE SEQUENCE [LARGE SCALE GENOMIC DNA]</scope>
    <source>
        <strain evidence="4 5">DCMF</strain>
    </source>
</reference>
<evidence type="ECO:0000313" key="4">
    <source>
        <dbReference type="EMBL" id="ATW28676.1"/>
    </source>
</evidence>
<protein>
    <recommendedName>
        <fullName evidence="6">Trimethylamine methyltransferase</fullName>
    </recommendedName>
</protein>
<evidence type="ECO:0000256" key="3">
    <source>
        <dbReference type="ARBA" id="ARBA00022679"/>
    </source>
</evidence>
<dbReference type="Gene3D" id="3.20.20.480">
    <property type="entry name" value="Trimethylamine methyltransferase-like"/>
    <property type="match status" value="1"/>
</dbReference>
<proteinExistence type="inferred from homology"/>
<dbReference type="InterPro" id="IPR038601">
    <property type="entry name" value="MttB-like_sf"/>
</dbReference>
<organism evidence="4 5">
    <name type="scientific">Formimonas warabiya</name>
    <dbReference type="NCBI Taxonomy" id="1761012"/>
    <lineage>
        <taxon>Bacteria</taxon>
        <taxon>Bacillati</taxon>
        <taxon>Bacillota</taxon>
        <taxon>Clostridia</taxon>
        <taxon>Eubacteriales</taxon>
        <taxon>Peptococcaceae</taxon>
        <taxon>Candidatus Formimonas</taxon>
    </lineage>
</organism>
<dbReference type="Pfam" id="PF06253">
    <property type="entry name" value="MTTB"/>
    <property type="match status" value="1"/>
</dbReference>
<name>A0A3G1L1L0_FORW1</name>
<dbReference type="KEGG" id="fwa:DCMF_16680"/>
<keyword evidence="2" id="KW-0489">Methyltransferase</keyword>
<evidence type="ECO:0000313" key="5">
    <source>
        <dbReference type="Proteomes" id="UP000323521"/>
    </source>
</evidence>
<dbReference type="GO" id="GO:0032259">
    <property type="term" value="P:methylation"/>
    <property type="evidence" value="ECO:0007669"/>
    <property type="project" value="UniProtKB-KW"/>
</dbReference>
<keyword evidence="3" id="KW-0808">Transferase</keyword>
<gene>
    <name evidence="4" type="ORF">DCMF_16680</name>
</gene>